<proteinExistence type="predicted"/>
<dbReference type="OrthoDB" id="10262287at2759"/>
<comment type="caution">
    <text evidence="1">The sequence shown here is derived from an EMBL/GenBank/DDBJ whole genome shotgun (WGS) entry which is preliminary data.</text>
</comment>
<dbReference type="AlphaFoldDB" id="A0A7J7L363"/>
<dbReference type="InterPro" id="IPR027482">
    <property type="entry name" value="Sec1-like_dom2"/>
</dbReference>
<dbReference type="SUPFAM" id="SSF50494">
    <property type="entry name" value="Trypsin-like serine proteases"/>
    <property type="match status" value="1"/>
</dbReference>
<keyword evidence="2" id="KW-1185">Reference proteome</keyword>
<dbReference type="Gene3D" id="2.40.10.10">
    <property type="entry name" value="Trypsin-like serine proteases"/>
    <property type="match status" value="1"/>
</dbReference>
<dbReference type="PANTHER" id="PTHR45980:SF18">
    <property type="entry name" value="PROTEASE DO-LIKE 9"/>
    <property type="match status" value="1"/>
</dbReference>
<organism evidence="1 2">
    <name type="scientific">Kingdonia uniflora</name>
    <dbReference type="NCBI Taxonomy" id="39325"/>
    <lineage>
        <taxon>Eukaryota</taxon>
        <taxon>Viridiplantae</taxon>
        <taxon>Streptophyta</taxon>
        <taxon>Embryophyta</taxon>
        <taxon>Tracheophyta</taxon>
        <taxon>Spermatophyta</taxon>
        <taxon>Magnoliopsida</taxon>
        <taxon>Ranunculales</taxon>
        <taxon>Circaeasteraceae</taxon>
        <taxon>Kingdonia</taxon>
    </lineage>
</organism>
<evidence type="ECO:0000313" key="2">
    <source>
        <dbReference type="Proteomes" id="UP000541444"/>
    </source>
</evidence>
<dbReference type="EMBL" id="JACGCM010002660">
    <property type="protein sequence ID" value="KAF6137017.1"/>
    <property type="molecule type" value="Genomic_DNA"/>
</dbReference>
<gene>
    <name evidence="1" type="ORF">GIB67_030781</name>
</gene>
<name>A0A7J7L363_9MAGN</name>
<dbReference type="PANTHER" id="PTHR45980">
    <property type="match status" value="1"/>
</dbReference>
<reference evidence="1 2" key="1">
    <citation type="journal article" date="2020" name="IScience">
        <title>Genome Sequencing of the Endangered Kingdonia uniflora (Circaeasteraceae, Ranunculales) Reveals Potential Mechanisms of Evolutionary Specialization.</title>
        <authorList>
            <person name="Sun Y."/>
            <person name="Deng T."/>
            <person name="Zhang A."/>
            <person name="Moore M.J."/>
            <person name="Landis J.B."/>
            <person name="Lin N."/>
            <person name="Zhang H."/>
            <person name="Zhang X."/>
            <person name="Huang J."/>
            <person name="Zhang X."/>
            <person name="Sun H."/>
            <person name="Wang H."/>
        </authorList>
    </citation>
    <scope>NUCLEOTIDE SEQUENCE [LARGE SCALE GENOMIC DNA]</scope>
    <source>
        <strain evidence="1">TB1705</strain>
        <tissue evidence="1">Leaf</tissue>
    </source>
</reference>
<dbReference type="InterPro" id="IPR036045">
    <property type="entry name" value="Sec1-like_sf"/>
</dbReference>
<evidence type="ECO:0000313" key="1">
    <source>
        <dbReference type="EMBL" id="KAF6137017.1"/>
    </source>
</evidence>
<dbReference type="SUPFAM" id="SSF56815">
    <property type="entry name" value="Sec1/munc18-like (SM) proteins"/>
    <property type="match status" value="1"/>
</dbReference>
<dbReference type="Gene3D" id="3.40.50.1910">
    <property type="match status" value="1"/>
</dbReference>
<protein>
    <submittedName>
        <fullName evidence="1">Uncharacterized protein</fullName>
    </submittedName>
</protein>
<dbReference type="InterPro" id="IPR009003">
    <property type="entry name" value="Peptidase_S1_PA"/>
</dbReference>
<dbReference type="InterPro" id="IPR043504">
    <property type="entry name" value="Peptidase_S1_PA_chymotrypsin"/>
</dbReference>
<dbReference type="GO" id="GO:0004252">
    <property type="term" value="F:serine-type endopeptidase activity"/>
    <property type="evidence" value="ECO:0007669"/>
    <property type="project" value="TreeGrafter"/>
</dbReference>
<accession>A0A7J7L363</accession>
<sequence length="335" mass="37337">MGKSKLQTSIQETNVIVLSGKDNEVNKARPLMNALVKVFCVHSGPNFSLPWWQKRQCSLTSIGFIIKGQRILTNAHSVINYTQVKVRKHGSDTKYLANVLIIGNECDIAMLTVKDDELWEGILPAEFGSLPVLHDVIVIFEEEKNSSVAYHLGLLSFGEDVLSFELDLACIECHVEGDTSSLWHIAKAIHKLKFSFGVIPNVTAKGKRSTRVAEILNSMQEKEPVNSSDMGTPEISTVILLDREILSINNGSVELEASIMGGQKDGKKIKVPLNSSIIHIGLKHMVILEYLSSYVHFNDKLFKEIRDLNFEVAVQALRQKVKSMKPDYSEMSTVS</sequence>
<dbReference type="Proteomes" id="UP000541444">
    <property type="component" value="Unassembled WGS sequence"/>
</dbReference>